<gene>
    <name evidence="1" type="ORF">YA0852_03865</name>
</gene>
<sequence length="63" mass="7198">MSQKIVYQYDENGIYVGETLAEADQVVPGNWLLPARTTDERPPIFTGGKTPKWVGYKWKLVNQ</sequence>
<dbReference type="Proteomes" id="UP000648914">
    <property type="component" value="Unassembled WGS sequence"/>
</dbReference>
<evidence type="ECO:0000313" key="2">
    <source>
        <dbReference type="Proteomes" id="UP000648914"/>
    </source>
</evidence>
<reference evidence="1 2" key="1">
    <citation type="submission" date="2020-12" db="EMBL/GenBank/DDBJ databases">
        <title>Comparative genomic insights into the epidemiology and virulence of plant pathogenic Pseudomonads from Turkey.</title>
        <authorList>
            <person name="Dillon M."/>
            <person name="Ruiz-Bedoya T."/>
            <person name="Bendalovic-Torma C."/>
            <person name="Guttman K.M."/>
            <person name="Kwak H."/>
            <person name="Middleton M.A."/>
            <person name="Wang P.W."/>
            <person name="Horuz S."/>
            <person name="Aysan Y."/>
            <person name="Guttman D.S."/>
        </authorList>
    </citation>
    <scope>NUCLEOTIDE SEQUENCE [LARGE SCALE GENOMIC DNA]</scope>
    <source>
        <strain evidence="1 2">S5_IA_2b</strain>
    </source>
</reference>
<evidence type="ECO:0008006" key="3">
    <source>
        <dbReference type="Google" id="ProtNLM"/>
    </source>
</evidence>
<protein>
    <recommendedName>
        <fullName evidence="3">Tail fiber assembly protein</fullName>
    </recommendedName>
</protein>
<keyword evidence="2" id="KW-1185">Reference proteome</keyword>
<dbReference type="EMBL" id="JAEILG010000007">
    <property type="protein sequence ID" value="MBI6563253.1"/>
    <property type="molecule type" value="Genomic_DNA"/>
</dbReference>
<accession>A0ABS0UCD6</accession>
<name>A0ABS0UCD6_9PSED</name>
<evidence type="ECO:0000313" key="1">
    <source>
        <dbReference type="EMBL" id="MBI6563253.1"/>
    </source>
</evidence>
<dbReference type="RefSeq" id="WP_198719832.1">
    <property type="nucleotide sequence ID" value="NZ_JAEIKU010000048.1"/>
</dbReference>
<organism evidence="1 2">
    <name type="scientific">Pseudomonas synxantha</name>
    <dbReference type="NCBI Taxonomy" id="47883"/>
    <lineage>
        <taxon>Bacteria</taxon>
        <taxon>Pseudomonadati</taxon>
        <taxon>Pseudomonadota</taxon>
        <taxon>Gammaproteobacteria</taxon>
        <taxon>Pseudomonadales</taxon>
        <taxon>Pseudomonadaceae</taxon>
        <taxon>Pseudomonas</taxon>
    </lineage>
</organism>
<comment type="caution">
    <text evidence="1">The sequence shown here is derived from an EMBL/GenBank/DDBJ whole genome shotgun (WGS) entry which is preliminary data.</text>
</comment>
<proteinExistence type="predicted"/>